<proteinExistence type="predicted"/>
<organism evidence="2 3">
    <name type="scientific">Linum trigynum</name>
    <dbReference type="NCBI Taxonomy" id="586398"/>
    <lineage>
        <taxon>Eukaryota</taxon>
        <taxon>Viridiplantae</taxon>
        <taxon>Streptophyta</taxon>
        <taxon>Embryophyta</taxon>
        <taxon>Tracheophyta</taxon>
        <taxon>Spermatophyta</taxon>
        <taxon>Magnoliopsida</taxon>
        <taxon>eudicotyledons</taxon>
        <taxon>Gunneridae</taxon>
        <taxon>Pentapetalae</taxon>
        <taxon>rosids</taxon>
        <taxon>fabids</taxon>
        <taxon>Malpighiales</taxon>
        <taxon>Linaceae</taxon>
        <taxon>Linum</taxon>
    </lineage>
</organism>
<dbReference type="Proteomes" id="UP001497516">
    <property type="component" value="Chromosome 4"/>
</dbReference>
<evidence type="ECO:0000313" key="3">
    <source>
        <dbReference type="Proteomes" id="UP001497516"/>
    </source>
</evidence>
<dbReference type="AlphaFoldDB" id="A0AAV2E493"/>
<gene>
    <name evidence="2" type="ORF">LTRI10_LOCUS21816</name>
</gene>
<evidence type="ECO:0000256" key="1">
    <source>
        <dbReference type="SAM" id="MobiDB-lite"/>
    </source>
</evidence>
<dbReference type="EMBL" id="OZ034817">
    <property type="protein sequence ID" value="CAL1380365.1"/>
    <property type="molecule type" value="Genomic_DNA"/>
</dbReference>
<feature type="compositionally biased region" description="Basic and acidic residues" evidence="1">
    <location>
        <begin position="134"/>
        <end position="151"/>
    </location>
</feature>
<keyword evidence="3" id="KW-1185">Reference proteome</keyword>
<protein>
    <submittedName>
        <fullName evidence="2">Uncharacterized protein</fullName>
    </submittedName>
</protein>
<evidence type="ECO:0000313" key="2">
    <source>
        <dbReference type="EMBL" id="CAL1380365.1"/>
    </source>
</evidence>
<sequence>MEAMISPSKKLIPVVPAATTGKLKRGKIPVIRRLRLLGSGEDESPAVWLLPCWGGRCRREIERLSGAPRGGETTGRVAVRRGETTGRAAGGAARGDDRQTGRAARRGAGRRQAERRCGAGRRQADWQSGAGRGGRREAERIRDERRGQRRR</sequence>
<reference evidence="2 3" key="1">
    <citation type="submission" date="2024-04" db="EMBL/GenBank/DDBJ databases">
        <authorList>
            <person name="Fracassetti M."/>
        </authorList>
    </citation>
    <scope>NUCLEOTIDE SEQUENCE [LARGE SCALE GENOMIC DNA]</scope>
</reference>
<accession>A0AAV2E493</accession>
<name>A0AAV2E493_9ROSI</name>
<feature type="region of interest" description="Disordered" evidence="1">
    <location>
        <begin position="63"/>
        <end position="151"/>
    </location>
</feature>